<name>A0A9W8XDF0_9PLEO</name>
<comment type="caution">
    <text evidence="1">The sequence shown here is derived from an EMBL/GenBank/DDBJ whole genome shotgun (WGS) entry which is preliminary data.</text>
</comment>
<reference evidence="1" key="1">
    <citation type="submission" date="2022-10" db="EMBL/GenBank/DDBJ databases">
        <title>Tapping the CABI collections for fungal endophytes: first genome assemblies for Collariella, Neodidymelliopsis, Ascochyta clinopodiicola, Didymella pomorum, Didymosphaeria variabile, Neocosmospora piperis and Neocucurbitaria cava.</title>
        <authorList>
            <person name="Hill R."/>
        </authorList>
    </citation>
    <scope>NUCLEOTIDE SEQUENCE</scope>
    <source>
        <strain evidence="1">IMI 356815</strain>
    </source>
</reference>
<proteinExistence type="predicted"/>
<protein>
    <submittedName>
        <fullName evidence="1">Uncharacterized protein</fullName>
    </submittedName>
</protein>
<evidence type="ECO:0000313" key="1">
    <source>
        <dbReference type="EMBL" id="KAJ4347867.1"/>
    </source>
</evidence>
<organism evidence="1 2">
    <name type="scientific">Didymosphaeria variabile</name>
    <dbReference type="NCBI Taxonomy" id="1932322"/>
    <lineage>
        <taxon>Eukaryota</taxon>
        <taxon>Fungi</taxon>
        <taxon>Dikarya</taxon>
        <taxon>Ascomycota</taxon>
        <taxon>Pezizomycotina</taxon>
        <taxon>Dothideomycetes</taxon>
        <taxon>Pleosporomycetidae</taxon>
        <taxon>Pleosporales</taxon>
        <taxon>Massarineae</taxon>
        <taxon>Didymosphaeriaceae</taxon>
        <taxon>Didymosphaeria</taxon>
    </lineage>
</organism>
<keyword evidence="2" id="KW-1185">Reference proteome</keyword>
<gene>
    <name evidence="1" type="ORF">N0V89_009237</name>
</gene>
<sequence>MSPGTFEIKKYDKQSLDRQISSDDDLADPERAAEWFTQLVDDERLPDQFDFALKMEYWIVLNPGRSFGFHNDTDEIEMLCVRACVPEPDGITEDEKRGKVVFEASGSGVGEMGKVEVFLEVP</sequence>
<dbReference type="AlphaFoldDB" id="A0A9W8XDF0"/>
<dbReference type="EMBL" id="JAPEUX010000007">
    <property type="protein sequence ID" value="KAJ4347867.1"/>
    <property type="molecule type" value="Genomic_DNA"/>
</dbReference>
<dbReference type="GeneID" id="80912767"/>
<dbReference type="Proteomes" id="UP001140513">
    <property type="component" value="Unassembled WGS sequence"/>
</dbReference>
<accession>A0A9W8XDF0</accession>
<dbReference type="RefSeq" id="XP_056067255.1">
    <property type="nucleotide sequence ID" value="XM_056217990.1"/>
</dbReference>
<evidence type="ECO:0000313" key="2">
    <source>
        <dbReference type="Proteomes" id="UP001140513"/>
    </source>
</evidence>